<evidence type="ECO:0000313" key="2">
    <source>
        <dbReference type="Proteomes" id="UP000198281"/>
    </source>
</evidence>
<evidence type="ECO:0000313" key="1">
    <source>
        <dbReference type="EMBL" id="SNS66264.1"/>
    </source>
</evidence>
<dbReference type="EMBL" id="FZOS01000011">
    <property type="protein sequence ID" value="SNS66264.1"/>
    <property type="molecule type" value="Genomic_DNA"/>
</dbReference>
<dbReference type="RefSeq" id="WP_179220821.1">
    <property type="nucleotide sequence ID" value="NZ_FZOS01000011.1"/>
</dbReference>
<proteinExistence type="predicted"/>
<accession>A0A239GDY1</accession>
<name>A0A239GDY1_9SPHN</name>
<dbReference type="AlphaFoldDB" id="A0A239GDY1"/>
<sequence length="58" mass="6272">MRASPIARTLFWMLLALALCVGLYLHGSIGLGFLQNEGRWVSRGVDAPALTAVADLRC</sequence>
<organism evidence="1 2">
    <name type="scientific">Edaphosphingomonas laterariae</name>
    <dbReference type="NCBI Taxonomy" id="861865"/>
    <lineage>
        <taxon>Bacteria</taxon>
        <taxon>Pseudomonadati</taxon>
        <taxon>Pseudomonadota</taxon>
        <taxon>Alphaproteobacteria</taxon>
        <taxon>Sphingomonadales</taxon>
        <taxon>Rhizorhabdaceae</taxon>
        <taxon>Edaphosphingomonas</taxon>
    </lineage>
</organism>
<reference evidence="2" key="1">
    <citation type="submission" date="2017-06" db="EMBL/GenBank/DDBJ databases">
        <authorList>
            <person name="Varghese N."/>
            <person name="Submissions S."/>
        </authorList>
    </citation>
    <scope>NUCLEOTIDE SEQUENCE [LARGE SCALE GENOMIC DNA]</scope>
    <source>
        <strain evidence="2">LNB2</strain>
    </source>
</reference>
<protein>
    <submittedName>
        <fullName evidence="1">Uncharacterized protein</fullName>
    </submittedName>
</protein>
<dbReference type="Proteomes" id="UP000198281">
    <property type="component" value="Unassembled WGS sequence"/>
</dbReference>
<gene>
    <name evidence="1" type="ORF">SAMN06295912_111115</name>
</gene>
<keyword evidence="2" id="KW-1185">Reference proteome</keyword>